<feature type="compositionally biased region" description="Basic and acidic residues" evidence="1">
    <location>
        <begin position="113"/>
        <end position="130"/>
    </location>
</feature>
<organism evidence="2 3">
    <name type="scientific">Tanacetum coccineum</name>
    <dbReference type="NCBI Taxonomy" id="301880"/>
    <lineage>
        <taxon>Eukaryota</taxon>
        <taxon>Viridiplantae</taxon>
        <taxon>Streptophyta</taxon>
        <taxon>Embryophyta</taxon>
        <taxon>Tracheophyta</taxon>
        <taxon>Spermatophyta</taxon>
        <taxon>Magnoliopsida</taxon>
        <taxon>eudicotyledons</taxon>
        <taxon>Gunneridae</taxon>
        <taxon>Pentapetalae</taxon>
        <taxon>asterids</taxon>
        <taxon>campanulids</taxon>
        <taxon>Asterales</taxon>
        <taxon>Asteraceae</taxon>
        <taxon>Asteroideae</taxon>
        <taxon>Anthemideae</taxon>
        <taxon>Anthemidinae</taxon>
        <taxon>Tanacetum</taxon>
    </lineage>
</organism>
<dbReference type="EMBL" id="BQNB010018520">
    <property type="protein sequence ID" value="GJT75316.1"/>
    <property type="molecule type" value="Genomic_DNA"/>
</dbReference>
<protein>
    <submittedName>
        <fullName evidence="2">Uncharacterized protein</fullName>
    </submittedName>
</protein>
<evidence type="ECO:0000313" key="3">
    <source>
        <dbReference type="Proteomes" id="UP001151760"/>
    </source>
</evidence>
<accession>A0ABQ5GHW3</accession>
<dbReference type="Proteomes" id="UP001151760">
    <property type="component" value="Unassembled WGS sequence"/>
</dbReference>
<feature type="region of interest" description="Disordered" evidence="1">
    <location>
        <begin position="105"/>
        <end position="132"/>
    </location>
</feature>
<gene>
    <name evidence="2" type="ORF">Tco_1042041</name>
</gene>
<proteinExistence type="predicted"/>
<evidence type="ECO:0000256" key="1">
    <source>
        <dbReference type="SAM" id="MobiDB-lite"/>
    </source>
</evidence>
<sequence>MIPSATRPPNPQEQQGESSSLKKSTIIRIPRRRKPNPETPVLTTAQIDVVNPDEVTQMSIATARIIEDFEAQQAVKKVDEHLMDEDIKKIVEGDEESNANKFVDDILNGQEDPVTRIEPGSHKESSEAEKSANFMTIDEEVKEESAEDALLRKKGKGIVEIKDAPLP</sequence>
<feature type="compositionally biased region" description="Polar residues" evidence="1">
    <location>
        <begin position="12"/>
        <end position="23"/>
    </location>
</feature>
<reference evidence="2" key="2">
    <citation type="submission" date="2022-01" db="EMBL/GenBank/DDBJ databases">
        <authorList>
            <person name="Yamashiro T."/>
            <person name="Shiraishi A."/>
            <person name="Satake H."/>
            <person name="Nakayama K."/>
        </authorList>
    </citation>
    <scope>NUCLEOTIDE SEQUENCE</scope>
</reference>
<keyword evidence="3" id="KW-1185">Reference proteome</keyword>
<name>A0ABQ5GHW3_9ASTR</name>
<evidence type="ECO:0000313" key="2">
    <source>
        <dbReference type="EMBL" id="GJT75316.1"/>
    </source>
</evidence>
<comment type="caution">
    <text evidence="2">The sequence shown here is derived from an EMBL/GenBank/DDBJ whole genome shotgun (WGS) entry which is preliminary data.</text>
</comment>
<feature type="region of interest" description="Disordered" evidence="1">
    <location>
        <begin position="1"/>
        <end position="40"/>
    </location>
</feature>
<feature type="compositionally biased region" description="Pro residues" evidence="1">
    <location>
        <begin position="1"/>
        <end position="11"/>
    </location>
</feature>
<reference evidence="2" key="1">
    <citation type="journal article" date="2022" name="Int. J. Mol. Sci.">
        <title>Draft Genome of Tanacetum Coccineum: Genomic Comparison of Closely Related Tanacetum-Family Plants.</title>
        <authorList>
            <person name="Yamashiro T."/>
            <person name="Shiraishi A."/>
            <person name="Nakayama K."/>
            <person name="Satake H."/>
        </authorList>
    </citation>
    <scope>NUCLEOTIDE SEQUENCE</scope>
</reference>